<comment type="similarity">
    <text evidence="1">Belongs to the DNA polymerase type-Y family.</text>
</comment>
<evidence type="ECO:0000256" key="1">
    <source>
        <dbReference type="ARBA" id="ARBA00010945"/>
    </source>
</evidence>
<dbReference type="PROSITE" id="PS50173">
    <property type="entry name" value="UMUC"/>
    <property type="match status" value="1"/>
</dbReference>
<protein>
    <recommendedName>
        <fullName evidence="2">UmuC domain-containing protein</fullName>
    </recommendedName>
</protein>
<dbReference type="SUPFAM" id="SSF56672">
    <property type="entry name" value="DNA/RNA polymerases"/>
    <property type="match status" value="1"/>
</dbReference>
<dbReference type="Pfam" id="PF11799">
    <property type="entry name" value="IMS_C"/>
    <property type="match status" value="1"/>
</dbReference>
<dbReference type="InterPro" id="IPR043502">
    <property type="entry name" value="DNA/RNA_pol_sf"/>
</dbReference>
<reference evidence="3 4" key="1">
    <citation type="journal article" date="2023" name="ISME J.">
        <title>Cultivation and genomic characterization of novel and ubiquitous marine nitrite-oxidizing bacteria from the Nitrospirales.</title>
        <authorList>
            <person name="Mueller A.J."/>
            <person name="Daebeler A."/>
            <person name="Herbold C.W."/>
            <person name="Kirkegaard R.H."/>
            <person name="Daims H."/>
        </authorList>
    </citation>
    <scope>NUCLEOTIDE SEQUENCE [LARGE SCALE GENOMIC DNA]</scope>
    <source>
        <strain evidence="3 4">EB</strain>
    </source>
</reference>
<accession>A0ABU3KAX1</accession>
<dbReference type="InterPro" id="IPR001126">
    <property type="entry name" value="UmuC"/>
</dbReference>
<dbReference type="InterPro" id="IPR036775">
    <property type="entry name" value="DNA_pol_Y-fam_lit_finger_sf"/>
</dbReference>
<dbReference type="Gene3D" id="3.30.1490.100">
    <property type="entry name" value="DNA polymerase, Y-family, little finger domain"/>
    <property type="match status" value="1"/>
</dbReference>
<organism evidence="3 4">
    <name type="scientific">Candidatus Nitronereus thalassa</name>
    <dbReference type="NCBI Taxonomy" id="3020898"/>
    <lineage>
        <taxon>Bacteria</taxon>
        <taxon>Pseudomonadati</taxon>
        <taxon>Nitrospirota</taxon>
        <taxon>Nitrospiria</taxon>
        <taxon>Nitrospirales</taxon>
        <taxon>Nitrospiraceae</taxon>
        <taxon>Candidatus Nitronereus</taxon>
    </lineage>
</organism>
<dbReference type="Pfam" id="PF00817">
    <property type="entry name" value="IMS"/>
    <property type="match status" value="1"/>
</dbReference>
<dbReference type="Gene3D" id="3.30.70.270">
    <property type="match status" value="1"/>
</dbReference>
<dbReference type="Gene3D" id="3.40.1170.60">
    <property type="match status" value="1"/>
</dbReference>
<proteinExistence type="inferred from homology"/>
<sequence>MQRHVVCYRIPAFQVALARLEDVSLRNRPLAIAPSVNPQTILLEASDEARKEGVCAGMQVGQATRLCPGLKLVPPDPPKIRNATEAIDRIVSRFAPVWESASPGHVFLDLTGTTRLFGRACDTATKVEGEIAERFQLVGVAGVASNKLVSEVASTVVAPLQLYDVRPGAEQMFLSPLPIRTLPLRTMQRQFIHSLFADLNINTLGQLSTLALADLEAVLGPLAGQVCAWAQGIDDTPVLSPLKQPCVETTRTLDEDMVDVEELRGLLDGTLETLCRDLRWQQHCCQRIMLRVQYRDEREASGNERVRPGSYWEGELQPVLHRILTRCLRRRVRVRSLTVTLGELQPARQQLGLIEACADFMPSKHSATNCLARSKQLSIALDRIRAKFGHHAIKWAHT</sequence>
<dbReference type="Proteomes" id="UP001250932">
    <property type="component" value="Unassembled WGS sequence"/>
</dbReference>
<gene>
    <name evidence="3" type="ORF">PPG34_14535</name>
</gene>
<dbReference type="RefSeq" id="WP_313834137.1">
    <property type="nucleotide sequence ID" value="NZ_JAQOUE010000001.1"/>
</dbReference>
<dbReference type="EMBL" id="JAQOUE010000001">
    <property type="protein sequence ID" value="MDT7043571.1"/>
    <property type="molecule type" value="Genomic_DNA"/>
</dbReference>
<dbReference type="InterPro" id="IPR017961">
    <property type="entry name" value="DNA_pol_Y-fam_little_finger"/>
</dbReference>
<dbReference type="InterPro" id="IPR043128">
    <property type="entry name" value="Rev_trsase/Diguanyl_cyclase"/>
</dbReference>
<keyword evidence="4" id="KW-1185">Reference proteome</keyword>
<dbReference type="SUPFAM" id="SSF100879">
    <property type="entry name" value="Lesion bypass DNA polymerase (Y-family), little finger domain"/>
    <property type="match status" value="1"/>
</dbReference>
<feature type="domain" description="UmuC" evidence="2">
    <location>
        <begin position="5"/>
        <end position="183"/>
    </location>
</feature>
<dbReference type="InterPro" id="IPR050116">
    <property type="entry name" value="DNA_polymerase-Y"/>
</dbReference>
<name>A0ABU3KAX1_9BACT</name>
<dbReference type="PANTHER" id="PTHR11076:SF33">
    <property type="entry name" value="DNA POLYMERASE KAPPA"/>
    <property type="match status" value="1"/>
</dbReference>
<evidence type="ECO:0000259" key="2">
    <source>
        <dbReference type="PROSITE" id="PS50173"/>
    </source>
</evidence>
<evidence type="ECO:0000313" key="4">
    <source>
        <dbReference type="Proteomes" id="UP001250932"/>
    </source>
</evidence>
<comment type="caution">
    <text evidence="3">The sequence shown here is derived from an EMBL/GenBank/DDBJ whole genome shotgun (WGS) entry which is preliminary data.</text>
</comment>
<evidence type="ECO:0000313" key="3">
    <source>
        <dbReference type="EMBL" id="MDT7043571.1"/>
    </source>
</evidence>
<dbReference type="PANTHER" id="PTHR11076">
    <property type="entry name" value="DNA REPAIR POLYMERASE UMUC / TRANSFERASE FAMILY MEMBER"/>
    <property type="match status" value="1"/>
</dbReference>